<protein>
    <submittedName>
        <fullName evidence="1">Uncharacterized protein</fullName>
    </submittedName>
</protein>
<dbReference type="AlphaFoldDB" id="A0A1N6G4A7"/>
<dbReference type="EMBL" id="FSRL01000001">
    <property type="protein sequence ID" value="SIO02330.1"/>
    <property type="molecule type" value="Genomic_DNA"/>
</dbReference>
<dbReference type="PROSITE" id="PS51257">
    <property type="entry name" value="PROKAR_LIPOPROTEIN"/>
    <property type="match status" value="1"/>
</dbReference>
<evidence type="ECO:0000313" key="2">
    <source>
        <dbReference type="Proteomes" id="UP000184932"/>
    </source>
</evidence>
<organism evidence="1 2">
    <name type="scientific">Vannielia litorea</name>
    <dbReference type="NCBI Taxonomy" id="1217970"/>
    <lineage>
        <taxon>Bacteria</taxon>
        <taxon>Pseudomonadati</taxon>
        <taxon>Pseudomonadota</taxon>
        <taxon>Alphaproteobacteria</taxon>
        <taxon>Rhodobacterales</taxon>
        <taxon>Paracoccaceae</taxon>
        <taxon>Vannielia</taxon>
    </lineage>
</organism>
<gene>
    <name evidence="1" type="ORF">SAMN05444002_2191</name>
</gene>
<dbReference type="OrthoDB" id="8480622at2"/>
<dbReference type="RefSeq" id="WP_139301267.1">
    <property type="nucleotide sequence ID" value="NZ_FSRL01000001.1"/>
</dbReference>
<dbReference type="Proteomes" id="UP000184932">
    <property type="component" value="Unassembled WGS sequence"/>
</dbReference>
<evidence type="ECO:0000313" key="1">
    <source>
        <dbReference type="EMBL" id="SIO02330.1"/>
    </source>
</evidence>
<keyword evidence="2" id="KW-1185">Reference proteome</keyword>
<accession>A0A1N6G4A7</accession>
<reference evidence="2" key="1">
    <citation type="submission" date="2016-11" db="EMBL/GenBank/DDBJ databases">
        <authorList>
            <person name="Varghese N."/>
            <person name="Submissions S."/>
        </authorList>
    </citation>
    <scope>NUCLEOTIDE SEQUENCE [LARGE SCALE GENOMIC DNA]</scope>
    <source>
        <strain evidence="2">DSM 29440</strain>
    </source>
</reference>
<name>A0A1N6G4A7_9RHOB</name>
<sequence length="177" mass="18460">MIYLLEREIGYDAAQVGFPSVAACRAIVAVTPTGLCGYHLNGKLNDGKKTAFVNFVLARMPAGGLRNLYAASESAPSNFDRTELSSIASDLGYTGTIYWATLPAAGSNYVEFLNVNNATCGITARAWVHGAANDEAPANKGPLPAGGNRIFANGPPTAQVYTNVATAGLKSVYPTAL</sequence>
<proteinExistence type="predicted"/>